<dbReference type="EMBL" id="CCSD01000061">
    <property type="protein sequence ID" value="CDZ89586.1"/>
    <property type="molecule type" value="Genomic_DNA"/>
</dbReference>
<name>A0A098BPD0_9NOCA</name>
<protein>
    <submittedName>
        <fullName evidence="2">Uncharacterized protein</fullName>
    </submittedName>
</protein>
<sequence length="121" mass="13380">MTPPAESGGARERAAMTERLTTEFADRIAAHRALLRRLLGTDAPSRPGPAPHDARPLEGPSLTTPHLRIHVGHSYQDADELGSFPPGLEPVCVRIHVQGHCDRYPDLRFPRFSGDLSTWLR</sequence>
<evidence type="ECO:0000313" key="2">
    <source>
        <dbReference type="EMBL" id="CDZ89586.1"/>
    </source>
</evidence>
<evidence type="ECO:0000256" key="1">
    <source>
        <dbReference type="SAM" id="MobiDB-lite"/>
    </source>
</evidence>
<feature type="region of interest" description="Disordered" evidence="1">
    <location>
        <begin position="39"/>
        <end position="63"/>
    </location>
</feature>
<evidence type="ECO:0000313" key="3">
    <source>
        <dbReference type="Proteomes" id="UP000042997"/>
    </source>
</evidence>
<gene>
    <name evidence="2" type="ORF">RHRU231_50008</name>
</gene>
<accession>A0A098BPD0</accession>
<dbReference type="AlphaFoldDB" id="A0A098BPD0"/>
<dbReference type="RefSeq" id="WP_040272712.1">
    <property type="nucleotide sequence ID" value="NZ_JAJNCM010000031.1"/>
</dbReference>
<dbReference type="Proteomes" id="UP000042997">
    <property type="component" value="Unassembled WGS sequence"/>
</dbReference>
<organism evidence="2 3">
    <name type="scientific">Rhodococcus ruber</name>
    <dbReference type="NCBI Taxonomy" id="1830"/>
    <lineage>
        <taxon>Bacteria</taxon>
        <taxon>Bacillati</taxon>
        <taxon>Actinomycetota</taxon>
        <taxon>Actinomycetes</taxon>
        <taxon>Mycobacteriales</taxon>
        <taxon>Nocardiaceae</taxon>
        <taxon>Rhodococcus</taxon>
    </lineage>
</organism>
<proteinExistence type="predicted"/>
<reference evidence="2 3" key="1">
    <citation type="journal article" date="2014" name="Genome Announc.">
        <title>Draft Genome Sequence of Propane- and Butane-Oxidizing Actinobacterium Rhodococcus ruber IEGM 231.</title>
        <authorList>
            <person name="Ivshina I.B."/>
            <person name="Kuyukina M.S."/>
            <person name="Krivoruchko A.V."/>
            <person name="Barbe V."/>
            <person name="Fischer C."/>
        </authorList>
    </citation>
    <scope>NUCLEOTIDE SEQUENCE [LARGE SCALE GENOMIC DNA]</scope>
</reference>